<dbReference type="Gene3D" id="2.60.40.790">
    <property type="match status" value="1"/>
</dbReference>
<evidence type="ECO:0000256" key="3">
    <source>
        <dbReference type="ARBA" id="ARBA00059400"/>
    </source>
</evidence>
<comment type="caution">
    <text evidence="7">The sequence shown here is derived from an EMBL/GenBank/DDBJ whole genome shotgun (WGS) entry which is preliminary data.</text>
</comment>
<dbReference type="InterPro" id="IPR008978">
    <property type="entry name" value="HSP20-like_chaperone"/>
</dbReference>
<name>A0A3A2ZFH0_9EURO</name>
<gene>
    <name evidence="7" type="ORF">PHISCL_06325</name>
</gene>
<dbReference type="PROSITE" id="PS51203">
    <property type="entry name" value="CS"/>
    <property type="match status" value="1"/>
</dbReference>
<dbReference type="EMBL" id="MVGC01000235">
    <property type="protein sequence ID" value="RJE21340.1"/>
    <property type="molecule type" value="Genomic_DNA"/>
</dbReference>
<feature type="region of interest" description="Disordered" evidence="5">
    <location>
        <begin position="1"/>
        <end position="37"/>
    </location>
</feature>
<sequence>MSSTDPEQGPSPAELAERERAEKERKAQEDAEQAKLPYKWTQSIRDVDITIPVPGTLKGRDMDVVLTKSSIRVGVKGQPPIIEGQFPHPILTDESSWTLETTPHPPGKEVSVHLDKVNKMEWWAHVVTSAPKIDVSKITPESSNLSDLDGETRAMVEKMMYDQRQKEMGGLTSDEEKKRDLLKKFQAEHPEMDFSNAKIG</sequence>
<dbReference type="FunFam" id="2.60.40.790:FF:000001">
    <property type="entry name" value="Nuclear migration protein nudC"/>
    <property type="match status" value="1"/>
</dbReference>
<evidence type="ECO:0000256" key="1">
    <source>
        <dbReference type="ARBA" id="ARBA00004496"/>
    </source>
</evidence>
<dbReference type="SUPFAM" id="SSF49764">
    <property type="entry name" value="HSP20-like chaperones"/>
    <property type="match status" value="1"/>
</dbReference>
<proteinExistence type="predicted"/>
<dbReference type="PANTHER" id="PTHR12356:SF3">
    <property type="entry name" value="NUCLEAR MIGRATION PROTEIN NUDC"/>
    <property type="match status" value="1"/>
</dbReference>
<dbReference type="AlphaFoldDB" id="A0A3A2ZFH0"/>
<protein>
    <recommendedName>
        <fullName evidence="4">Nuclear movement protein nudC</fullName>
    </recommendedName>
</protein>
<feature type="compositionally biased region" description="Basic and acidic residues" evidence="5">
    <location>
        <begin position="15"/>
        <end position="33"/>
    </location>
</feature>
<dbReference type="Pfam" id="PF04969">
    <property type="entry name" value="CS"/>
    <property type="match status" value="1"/>
</dbReference>
<dbReference type="GO" id="GO:0005737">
    <property type="term" value="C:cytoplasm"/>
    <property type="evidence" value="ECO:0007669"/>
    <property type="project" value="UniProtKB-SubCell"/>
</dbReference>
<evidence type="ECO:0000256" key="2">
    <source>
        <dbReference type="ARBA" id="ARBA00022490"/>
    </source>
</evidence>
<dbReference type="STRING" id="2070753.A0A3A2ZFH0"/>
<comment type="function">
    <text evidence="3">Required for nuclear movement. May interact between microtubules and nuclei and/or may be involved in the generation of force used to move nuclei during interphase.</text>
</comment>
<accession>A0A3A2ZFH0</accession>
<dbReference type="InterPro" id="IPR037898">
    <property type="entry name" value="NudC_fam"/>
</dbReference>
<dbReference type="CDD" id="cd06467">
    <property type="entry name" value="p23_NUDC_like"/>
    <property type="match status" value="1"/>
</dbReference>
<dbReference type="OrthoDB" id="416217at2759"/>
<dbReference type="Proteomes" id="UP000266188">
    <property type="component" value="Unassembled WGS sequence"/>
</dbReference>
<dbReference type="PANTHER" id="PTHR12356">
    <property type="entry name" value="NUCLEAR MOVEMENT PROTEIN NUDC"/>
    <property type="match status" value="1"/>
</dbReference>
<evidence type="ECO:0000313" key="8">
    <source>
        <dbReference type="Proteomes" id="UP000266188"/>
    </source>
</evidence>
<dbReference type="InterPro" id="IPR007052">
    <property type="entry name" value="CS_dom"/>
</dbReference>
<keyword evidence="8" id="KW-1185">Reference proteome</keyword>
<reference evidence="8" key="1">
    <citation type="submission" date="2017-02" db="EMBL/GenBank/DDBJ databases">
        <authorList>
            <person name="Tafer H."/>
            <person name="Lopandic K."/>
        </authorList>
    </citation>
    <scope>NUCLEOTIDE SEQUENCE [LARGE SCALE GENOMIC DNA]</scope>
    <source>
        <strain evidence="8">CBS 366.77</strain>
    </source>
</reference>
<evidence type="ECO:0000256" key="5">
    <source>
        <dbReference type="SAM" id="MobiDB-lite"/>
    </source>
</evidence>
<feature type="domain" description="CS" evidence="6">
    <location>
        <begin position="33"/>
        <end position="127"/>
    </location>
</feature>
<organism evidence="7 8">
    <name type="scientific">Aspergillus sclerotialis</name>
    <dbReference type="NCBI Taxonomy" id="2070753"/>
    <lineage>
        <taxon>Eukaryota</taxon>
        <taxon>Fungi</taxon>
        <taxon>Dikarya</taxon>
        <taxon>Ascomycota</taxon>
        <taxon>Pezizomycotina</taxon>
        <taxon>Eurotiomycetes</taxon>
        <taxon>Eurotiomycetidae</taxon>
        <taxon>Eurotiales</taxon>
        <taxon>Aspergillaceae</taxon>
        <taxon>Aspergillus</taxon>
        <taxon>Aspergillus subgen. Polypaecilum</taxon>
    </lineage>
</organism>
<dbReference type="GO" id="GO:0051082">
    <property type="term" value="F:unfolded protein binding"/>
    <property type="evidence" value="ECO:0007669"/>
    <property type="project" value="TreeGrafter"/>
</dbReference>
<comment type="subcellular location">
    <subcellularLocation>
        <location evidence="1">Cytoplasm</location>
    </subcellularLocation>
</comment>
<evidence type="ECO:0000259" key="6">
    <source>
        <dbReference type="PROSITE" id="PS51203"/>
    </source>
</evidence>
<evidence type="ECO:0000256" key="4">
    <source>
        <dbReference type="ARBA" id="ARBA00068398"/>
    </source>
</evidence>
<keyword evidence="2" id="KW-0963">Cytoplasm</keyword>
<dbReference type="GO" id="GO:0006457">
    <property type="term" value="P:protein folding"/>
    <property type="evidence" value="ECO:0007669"/>
    <property type="project" value="TreeGrafter"/>
</dbReference>
<evidence type="ECO:0000313" key="7">
    <source>
        <dbReference type="EMBL" id="RJE21340.1"/>
    </source>
</evidence>